<feature type="transmembrane region" description="Helical" evidence="2">
    <location>
        <begin position="241"/>
        <end position="266"/>
    </location>
</feature>
<sequence>MEARPPPPPPGTNYLQTIQAEVDNVLVAHTFTVLYVPLFIALLWFSTPRSRRQVSFVLNVISILLAFSVGVVIDIYAVTSLTNPTKPLSASWTIAIGVLGIFQSILVDTILLARLFVVYPWRITSNPRRLLIFGLPIALKLARIANLIVYIKLLADAASRHQSIELLITAPYLKVEWFLQLADNLFASVAFLAKLRPHIRGGSLGRKLKTLFYIAVSNFVIPVIFSLVQIIFLYRSKDYQALNSIICVNTSVAVIGVVFATVWAGVERHGADTRAHDHGDLDTEADAYKQNIIKMMHMQESTVHDPSGTQTTTTTYAVMRPGPESIGRSPIPPGREKRYQRPVTPEVPIFFITESGDKIPF</sequence>
<keyword evidence="2" id="KW-0812">Transmembrane</keyword>
<keyword evidence="2" id="KW-0472">Membrane</keyword>
<dbReference type="HOGENOM" id="CLU_062759_1_0_1"/>
<dbReference type="RefSeq" id="XP_007861559.1">
    <property type="nucleotide sequence ID" value="XM_007863368.1"/>
</dbReference>
<proteinExistence type="predicted"/>
<dbReference type="OrthoDB" id="2548432at2759"/>
<dbReference type="GeneID" id="19303400"/>
<evidence type="ECO:0000313" key="3">
    <source>
        <dbReference type="EMBL" id="EPQ61378.1"/>
    </source>
</evidence>
<dbReference type="OMA" id="WAGSSHW"/>
<protein>
    <submittedName>
        <fullName evidence="3">Uncharacterized protein</fullName>
    </submittedName>
</protein>
<feature type="transmembrane region" description="Helical" evidence="2">
    <location>
        <begin position="211"/>
        <end position="235"/>
    </location>
</feature>
<feature type="transmembrane region" description="Helical" evidence="2">
    <location>
        <begin position="90"/>
        <end position="118"/>
    </location>
</feature>
<evidence type="ECO:0000313" key="4">
    <source>
        <dbReference type="Proteomes" id="UP000030669"/>
    </source>
</evidence>
<reference evidence="3 4" key="1">
    <citation type="journal article" date="2012" name="Science">
        <title>The Paleozoic origin of enzymatic lignin decomposition reconstructed from 31 fungal genomes.</title>
        <authorList>
            <person name="Floudas D."/>
            <person name="Binder M."/>
            <person name="Riley R."/>
            <person name="Barry K."/>
            <person name="Blanchette R.A."/>
            <person name="Henrissat B."/>
            <person name="Martinez A.T."/>
            <person name="Otillar R."/>
            <person name="Spatafora J.W."/>
            <person name="Yadav J.S."/>
            <person name="Aerts A."/>
            <person name="Benoit I."/>
            <person name="Boyd A."/>
            <person name="Carlson A."/>
            <person name="Copeland A."/>
            <person name="Coutinho P.M."/>
            <person name="de Vries R.P."/>
            <person name="Ferreira P."/>
            <person name="Findley K."/>
            <person name="Foster B."/>
            <person name="Gaskell J."/>
            <person name="Glotzer D."/>
            <person name="Gorecki P."/>
            <person name="Heitman J."/>
            <person name="Hesse C."/>
            <person name="Hori C."/>
            <person name="Igarashi K."/>
            <person name="Jurgens J.A."/>
            <person name="Kallen N."/>
            <person name="Kersten P."/>
            <person name="Kohler A."/>
            <person name="Kuees U."/>
            <person name="Kumar T.K.A."/>
            <person name="Kuo A."/>
            <person name="LaButti K."/>
            <person name="Larrondo L.F."/>
            <person name="Lindquist E."/>
            <person name="Ling A."/>
            <person name="Lombard V."/>
            <person name="Lucas S."/>
            <person name="Lundell T."/>
            <person name="Martin R."/>
            <person name="McLaughlin D.J."/>
            <person name="Morgenstern I."/>
            <person name="Morin E."/>
            <person name="Murat C."/>
            <person name="Nagy L.G."/>
            <person name="Nolan M."/>
            <person name="Ohm R.A."/>
            <person name="Patyshakuliyeva A."/>
            <person name="Rokas A."/>
            <person name="Ruiz-Duenas F.J."/>
            <person name="Sabat G."/>
            <person name="Salamov A."/>
            <person name="Samejima M."/>
            <person name="Schmutz J."/>
            <person name="Slot J.C."/>
            <person name="St John F."/>
            <person name="Stenlid J."/>
            <person name="Sun H."/>
            <person name="Sun S."/>
            <person name="Syed K."/>
            <person name="Tsang A."/>
            <person name="Wiebenga A."/>
            <person name="Young D."/>
            <person name="Pisabarro A."/>
            <person name="Eastwood D.C."/>
            <person name="Martin F."/>
            <person name="Cullen D."/>
            <person name="Grigoriev I.V."/>
            <person name="Hibbett D.S."/>
        </authorList>
    </citation>
    <scope>NUCLEOTIDE SEQUENCE [LARGE SCALE GENOMIC DNA]</scope>
    <source>
        <strain evidence="3 4">ATCC 11539</strain>
    </source>
</reference>
<gene>
    <name evidence="3" type="ORF">GLOTRDRAFT_135844</name>
</gene>
<feature type="transmembrane region" description="Helical" evidence="2">
    <location>
        <begin position="57"/>
        <end position="78"/>
    </location>
</feature>
<dbReference type="eggNOG" id="ENOG502SK6A">
    <property type="taxonomic scope" value="Eukaryota"/>
</dbReference>
<feature type="region of interest" description="Disordered" evidence="1">
    <location>
        <begin position="319"/>
        <end position="340"/>
    </location>
</feature>
<dbReference type="AlphaFoldDB" id="S7QPC4"/>
<feature type="transmembrane region" description="Helical" evidence="2">
    <location>
        <begin position="130"/>
        <end position="151"/>
    </location>
</feature>
<name>S7QPC4_GLOTA</name>
<keyword evidence="4" id="KW-1185">Reference proteome</keyword>
<dbReference type="Proteomes" id="UP000030669">
    <property type="component" value="Unassembled WGS sequence"/>
</dbReference>
<dbReference type="TCDB" id="9.B.45.1.5">
    <property type="family name" value="the fungal mating-type pheromone receptor (mat-pr) family"/>
</dbReference>
<organism evidence="3 4">
    <name type="scientific">Gloeophyllum trabeum (strain ATCC 11539 / FP-39264 / Madison 617)</name>
    <name type="common">Brown rot fungus</name>
    <dbReference type="NCBI Taxonomy" id="670483"/>
    <lineage>
        <taxon>Eukaryota</taxon>
        <taxon>Fungi</taxon>
        <taxon>Dikarya</taxon>
        <taxon>Basidiomycota</taxon>
        <taxon>Agaricomycotina</taxon>
        <taxon>Agaricomycetes</taxon>
        <taxon>Gloeophyllales</taxon>
        <taxon>Gloeophyllaceae</taxon>
        <taxon>Gloeophyllum</taxon>
    </lineage>
</organism>
<evidence type="ECO:0000256" key="1">
    <source>
        <dbReference type="SAM" id="MobiDB-lite"/>
    </source>
</evidence>
<feature type="transmembrane region" description="Helical" evidence="2">
    <location>
        <begin position="25"/>
        <end position="45"/>
    </location>
</feature>
<dbReference type="EMBL" id="KB469296">
    <property type="protein sequence ID" value="EPQ61378.1"/>
    <property type="molecule type" value="Genomic_DNA"/>
</dbReference>
<accession>S7QPC4</accession>
<dbReference type="KEGG" id="gtr:GLOTRDRAFT_135844"/>
<keyword evidence="2" id="KW-1133">Transmembrane helix</keyword>
<evidence type="ECO:0000256" key="2">
    <source>
        <dbReference type="SAM" id="Phobius"/>
    </source>
</evidence>